<name>A0ABW5YV13_9SPHI</name>
<keyword evidence="2" id="KW-1185">Reference proteome</keyword>
<comment type="caution">
    <text evidence="1">The sequence shown here is derived from an EMBL/GenBank/DDBJ whole genome shotgun (WGS) entry which is preliminary data.</text>
</comment>
<reference evidence="2" key="1">
    <citation type="journal article" date="2019" name="Int. J. Syst. Evol. Microbiol.">
        <title>The Global Catalogue of Microorganisms (GCM) 10K type strain sequencing project: providing services to taxonomists for standard genome sequencing and annotation.</title>
        <authorList>
            <consortium name="The Broad Institute Genomics Platform"/>
            <consortium name="The Broad Institute Genome Sequencing Center for Infectious Disease"/>
            <person name="Wu L."/>
            <person name="Ma J."/>
        </authorList>
    </citation>
    <scope>NUCLEOTIDE SEQUENCE [LARGE SCALE GENOMIC DNA]</scope>
    <source>
        <strain evidence="2">KCTC 22209</strain>
    </source>
</reference>
<sequence length="310" mass="36348">MKEQEKNNLKRLLWLGNVHSFFPDRSAMDLQQGYNEWLYHKQAFQKLYAEMDLARLKEMVDRVPRVDLEAGIMLTFHYGPYRLVPRYLLAMGYKVTLLVSADVLLREETDYCRELNIMGLSKDYFECLDAQNPMVLRKLCQAVKAKRMVVVFLDAHESLANNADKDREGKLRIAFGAHYFYWRTNMLKLAQRLGISVSVTHMEVRKQGDQQSWQMRIPQIVLSTRDKNRQDALLKAFEVLQQTFQAMIAGDWTAWENWTLLHRYTVVKKQNRSASINSTGSWLMPFTLGHKAYLFDIATRGFFEVVCKNK</sequence>
<dbReference type="Proteomes" id="UP001597509">
    <property type="component" value="Unassembled WGS sequence"/>
</dbReference>
<evidence type="ECO:0000313" key="2">
    <source>
        <dbReference type="Proteomes" id="UP001597509"/>
    </source>
</evidence>
<proteinExistence type="predicted"/>
<accession>A0ABW5YV13</accession>
<gene>
    <name evidence="1" type="ORF">ACFS6I_09850</name>
</gene>
<dbReference type="RefSeq" id="WP_380920055.1">
    <property type="nucleotide sequence ID" value="NZ_JBHUPE010000004.1"/>
</dbReference>
<evidence type="ECO:0000313" key="1">
    <source>
        <dbReference type="EMBL" id="MFD2904227.1"/>
    </source>
</evidence>
<organism evidence="1 2">
    <name type="scientific">Sphingobacterium anhuiense</name>
    <dbReference type="NCBI Taxonomy" id="493780"/>
    <lineage>
        <taxon>Bacteria</taxon>
        <taxon>Pseudomonadati</taxon>
        <taxon>Bacteroidota</taxon>
        <taxon>Sphingobacteriia</taxon>
        <taxon>Sphingobacteriales</taxon>
        <taxon>Sphingobacteriaceae</taxon>
        <taxon>Sphingobacterium</taxon>
    </lineage>
</organism>
<protein>
    <submittedName>
        <fullName evidence="1">Uncharacterized protein</fullName>
    </submittedName>
</protein>
<dbReference type="EMBL" id="JBHUPE010000004">
    <property type="protein sequence ID" value="MFD2904227.1"/>
    <property type="molecule type" value="Genomic_DNA"/>
</dbReference>